<reference evidence="1 2" key="1">
    <citation type="journal article" date="2021" name="BMC Genomics">
        <title>Datura genome reveals duplications of psychoactive alkaloid biosynthetic genes and high mutation rate following tissue culture.</title>
        <authorList>
            <person name="Rajewski A."/>
            <person name="Carter-House D."/>
            <person name="Stajich J."/>
            <person name="Litt A."/>
        </authorList>
    </citation>
    <scope>NUCLEOTIDE SEQUENCE [LARGE SCALE GENOMIC DNA]</scope>
    <source>
        <strain evidence="1">AR-01</strain>
    </source>
</reference>
<dbReference type="Proteomes" id="UP000823775">
    <property type="component" value="Unassembled WGS sequence"/>
</dbReference>
<organism evidence="1 2">
    <name type="scientific">Datura stramonium</name>
    <name type="common">Jimsonweed</name>
    <name type="synonym">Common thornapple</name>
    <dbReference type="NCBI Taxonomy" id="4076"/>
    <lineage>
        <taxon>Eukaryota</taxon>
        <taxon>Viridiplantae</taxon>
        <taxon>Streptophyta</taxon>
        <taxon>Embryophyta</taxon>
        <taxon>Tracheophyta</taxon>
        <taxon>Spermatophyta</taxon>
        <taxon>Magnoliopsida</taxon>
        <taxon>eudicotyledons</taxon>
        <taxon>Gunneridae</taxon>
        <taxon>Pentapetalae</taxon>
        <taxon>asterids</taxon>
        <taxon>lamiids</taxon>
        <taxon>Solanales</taxon>
        <taxon>Solanaceae</taxon>
        <taxon>Solanoideae</taxon>
        <taxon>Datureae</taxon>
        <taxon>Datura</taxon>
    </lineage>
</organism>
<sequence>MTESGPKFCLEKYNDEIAVDGELYGSYPYIWVKEPGIVRGPTLTIAERHVRDERFMAYIYGMMDLLLRIRGILSTPWEHIVLVDLYPLNTYANSCV</sequence>
<comment type="caution">
    <text evidence="1">The sequence shown here is derived from an EMBL/GenBank/DDBJ whole genome shotgun (WGS) entry which is preliminary data.</text>
</comment>
<protein>
    <submittedName>
        <fullName evidence="1">Uncharacterized protein</fullName>
    </submittedName>
</protein>
<accession>A0ABS8S2U6</accession>
<keyword evidence="2" id="KW-1185">Reference proteome</keyword>
<evidence type="ECO:0000313" key="1">
    <source>
        <dbReference type="EMBL" id="MCD7452585.1"/>
    </source>
</evidence>
<evidence type="ECO:0000313" key="2">
    <source>
        <dbReference type="Proteomes" id="UP000823775"/>
    </source>
</evidence>
<dbReference type="EMBL" id="JACEIK010000216">
    <property type="protein sequence ID" value="MCD7452585.1"/>
    <property type="molecule type" value="Genomic_DNA"/>
</dbReference>
<gene>
    <name evidence="1" type="ORF">HAX54_017504</name>
</gene>
<proteinExistence type="predicted"/>
<name>A0ABS8S2U6_DATST</name>